<gene>
    <name evidence="3" type="ORF">PAM7971_03296</name>
</gene>
<organism evidence="3 4">
    <name type="scientific">Pacificibacter marinus</name>
    <dbReference type="NCBI Taxonomy" id="658057"/>
    <lineage>
        <taxon>Bacteria</taxon>
        <taxon>Pseudomonadati</taxon>
        <taxon>Pseudomonadota</taxon>
        <taxon>Alphaproteobacteria</taxon>
        <taxon>Rhodobacterales</taxon>
        <taxon>Roseobacteraceae</taxon>
        <taxon>Pacificibacter</taxon>
    </lineage>
</organism>
<proteinExistence type="predicted"/>
<protein>
    <recommendedName>
        <fullName evidence="2">Thiol:disulfide interchange protein DsbD N-terminal domain-containing protein</fullName>
    </recommendedName>
</protein>
<sequence length="276" mass="29535">MKKIMAPSFCARSVVALALLAGLAAAPTVAKADDPIGTMAEVSLLQGWAMENGHYMAALQVKLAPGWHTYWRAPGAAGIPPQFNWSGSRNISGAQFHWPVPEIYEQNGMSFLGYETELVLPIEFTPNGAGNLMVNGEIMMGVCDDVCMPYTAVFQGTFDTSAPAENKHKITSALKQKPKLVSGARCTAQPIEDGMKVTATLNVPKLGAMEVAVMEHPDTNIWVSEASSSRKGRTVSVQSDMVPQHAAPFFVDRSKLRITMIGTGGRAYEAQGCSGS</sequence>
<dbReference type="OrthoDB" id="9811036at2"/>
<dbReference type="InterPro" id="IPR028250">
    <property type="entry name" value="DsbDN"/>
</dbReference>
<evidence type="ECO:0000313" key="4">
    <source>
        <dbReference type="Proteomes" id="UP000193307"/>
    </source>
</evidence>
<keyword evidence="1" id="KW-0732">Signal</keyword>
<feature type="chain" id="PRO_5010993043" description="Thiol:disulfide interchange protein DsbD N-terminal domain-containing protein" evidence="1">
    <location>
        <begin position="33"/>
        <end position="276"/>
    </location>
</feature>
<dbReference type="AlphaFoldDB" id="A0A1Y5TG74"/>
<dbReference type="EMBL" id="FWFW01000013">
    <property type="protein sequence ID" value="SLN63496.1"/>
    <property type="molecule type" value="Genomic_DNA"/>
</dbReference>
<evidence type="ECO:0000256" key="1">
    <source>
        <dbReference type="SAM" id="SignalP"/>
    </source>
</evidence>
<dbReference type="Pfam" id="PF11412">
    <property type="entry name" value="DsbD_N"/>
    <property type="match status" value="1"/>
</dbReference>
<dbReference type="STRING" id="658057.SAMN04488032_11360"/>
<dbReference type="Proteomes" id="UP000193307">
    <property type="component" value="Unassembled WGS sequence"/>
</dbReference>
<evidence type="ECO:0000313" key="3">
    <source>
        <dbReference type="EMBL" id="SLN63496.1"/>
    </source>
</evidence>
<accession>A0A1Y5TG74</accession>
<feature type="domain" description="Thiol:disulfide interchange protein DsbD N-terminal" evidence="2">
    <location>
        <begin position="51"/>
        <end position="153"/>
    </location>
</feature>
<name>A0A1Y5TG74_9RHOB</name>
<reference evidence="3 4" key="1">
    <citation type="submission" date="2017-03" db="EMBL/GenBank/DDBJ databases">
        <authorList>
            <person name="Afonso C.L."/>
            <person name="Miller P.J."/>
            <person name="Scott M.A."/>
            <person name="Spackman E."/>
            <person name="Goraichik I."/>
            <person name="Dimitrov K.M."/>
            <person name="Suarez D.L."/>
            <person name="Swayne D.E."/>
        </authorList>
    </citation>
    <scope>NUCLEOTIDE SEQUENCE [LARGE SCALE GENOMIC DNA]</scope>
    <source>
        <strain evidence="3 4">CECT 7971</strain>
    </source>
</reference>
<keyword evidence="4" id="KW-1185">Reference proteome</keyword>
<feature type="signal peptide" evidence="1">
    <location>
        <begin position="1"/>
        <end position="32"/>
    </location>
</feature>
<evidence type="ECO:0000259" key="2">
    <source>
        <dbReference type="Pfam" id="PF11412"/>
    </source>
</evidence>